<feature type="transmembrane region" description="Helical" evidence="7">
    <location>
        <begin position="247"/>
        <end position="267"/>
    </location>
</feature>
<evidence type="ECO:0000256" key="6">
    <source>
        <dbReference type="ARBA" id="ARBA00023136"/>
    </source>
</evidence>
<dbReference type="RefSeq" id="WP_066825816.1">
    <property type="nucleotide sequence ID" value="NZ_LTBA01000022.1"/>
</dbReference>
<evidence type="ECO:0000313" key="9">
    <source>
        <dbReference type="EMBL" id="KYH34217.1"/>
    </source>
</evidence>
<dbReference type="InterPro" id="IPR000515">
    <property type="entry name" value="MetI-like"/>
</dbReference>
<evidence type="ECO:0000256" key="2">
    <source>
        <dbReference type="ARBA" id="ARBA00022448"/>
    </source>
</evidence>
<keyword evidence="2 7" id="KW-0813">Transport</keyword>
<dbReference type="STRING" id="1121338.CLTEP_18700"/>
<sequence>MFKRMLLNLKIIFKNNKLASVSLVILILIIIASFFAFLSPYDPNRLNVEEQLVAPNLKHIFGTDDLGRDYFTRILYGGRVSLVVGFFSMIISISIGTIIGMISGFIGGFVDNLIMRILDILMCIPTFFLILIANAYLGPSIKNIVIIIGLFGWMGVARIVRSETLSFKEREFVHASKALGASKFFIIRKHILPNILPSVIVAASISVASAILSESALSFLGLGVQQPMASWGSMLQRAQPYVLDKPFLAFFPGIFILCTVLSFNILGDILRTALEPKIT</sequence>
<comment type="caution">
    <text evidence="9">The sequence shown here is derived from an EMBL/GenBank/DDBJ whole genome shotgun (WGS) entry which is preliminary data.</text>
</comment>
<evidence type="ECO:0000256" key="4">
    <source>
        <dbReference type="ARBA" id="ARBA00022692"/>
    </source>
</evidence>
<keyword evidence="6 7" id="KW-0472">Membrane</keyword>
<dbReference type="PANTHER" id="PTHR43386:SF1">
    <property type="entry name" value="D,D-DIPEPTIDE TRANSPORT SYSTEM PERMEASE PROTEIN DDPC-RELATED"/>
    <property type="match status" value="1"/>
</dbReference>
<evidence type="ECO:0000256" key="7">
    <source>
        <dbReference type="RuleBase" id="RU363032"/>
    </source>
</evidence>
<keyword evidence="10" id="KW-1185">Reference proteome</keyword>
<comment type="similarity">
    <text evidence="7">Belongs to the binding-protein-dependent transport system permease family.</text>
</comment>
<evidence type="ECO:0000256" key="5">
    <source>
        <dbReference type="ARBA" id="ARBA00022989"/>
    </source>
</evidence>
<feature type="domain" description="ABC transmembrane type-1" evidence="8">
    <location>
        <begin position="78"/>
        <end position="267"/>
    </location>
</feature>
<dbReference type="Pfam" id="PF00528">
    <property type="entry name" value="BPD_transp_1"/>
    <property type="match status" value="1"/>
</dbReference>
<dbReference type="Pfam" id="PF12911">
    <property type="entry name" value="OppC_N"/>
    <property type="match status" value="1"/>
</dbReference>
<accession>A0A151B3J3</accession>
<name>A0A151B3J3_9CLOT</name>
<dbReference type="GO" id="GO:0005886">
    <property type="term" value="C:plasma membrane"/>
    <property type="evidence" value="ECO:0007669"/>
    <property type="project" value="UniProtKB-SubCell"/>
</dbReference>
<dbReference type="InterPro" id="IPR035906">
    <property type="entry name" value="MetI-like_sf"/>
</dbReference>
<keyword evidence="5 7" id="KW-1133">Transmembrane helix</keyword>
<dbReference type="EMBL" id="LTBA01000022">
    <property type="protein sequence ID" value="KYH34217.1"/>
    <property type="molecule type" value="Genomic_DNA"/>
</dbReference>
<protein>
    <submittedName>
        <fullName evidence="9">Dipeptide transport system permease protein DppC</fullName>
    </submittedName>
</protein>
<dbReference type="Gene3D" id="1.10.3720.10">
    <property type="entry name" value="MetI-like"/>
    <property type="match status" value="1"/>
</dbReference>
<comment type="subcellular location">
    <subcellularLocation>
        <location evidence="1 7">Cell membrane</location>
        <topology evidence="1 7">Multi-pass membrane protein</topology>
    </subcellularLocation>
</comment>
<feature type="transmembrane region" description="Helical" evidence="7">
    <location>
        <begin position="191"/>
        <end position="212"/>
    </location>
</feature>
<reference evidence="9 10" key="1">
    <citation type="submission" date="2016-02" db="EMBL/GenBank/DDBJ databases">
        <title>Genome sequence of Clostridium tepidiprofundi DSM 19306.</title>
        <authorList>
            <person name="Poehlein A."/>
            <person name="Daniel R."/>
        </authorList>
    </citation>
    <scope>NUCLEOTIDE SEQUENCE [LARGE SCALE GENOMIC DNA]</scope>
    <source>
        <strain evidence="9 10">DSM 19306</strain>
    </source>
</reference>
<keyword evidence="4 7" id="KW-0812">Transmembrane</keyword>
<dbReference type="CDD" id="cd06261">
    <property type="entry name" value="TM_PBP2"/>
    <property type="match status" value="1"/>
</dbReference>
<dbReference type="PATRIC" id="fig|1121338.3.peg.1919"/>
<evidence type="ECO:0000256" key="1">
    <source>
        <dbReference type="ARBA" id="ARBA00004651"/>
    </source>
</evidence>
<feature type="transmembrane region" description="Helical" evidence="7">
    <location>
        <begin position="117"/>
        <end position="137"/>
    </location>
</feature>
<dbReference type="InterPro" id="IPR050366">
    <property type="entry name" value="BP-dependent_transpt_permease"/>
</dbReference>
<dbReference type="Proteomes" id="UP000075531">
    <property type="component" value="Unassembled WGS sequence"/>
</dbReference>
<dbReference type="InterPro" id="IPR025966">
    <property type="entry name" value="OppC_N"/>
</dbReference>
<proteinExistence type="inferred from homology"/>
<gene>
    <name evidence="9" type="primary">dppC_2</name>
    <name evidence="9" type="ORF">CLTEP_18700</name>
</gene>
<dbReference type="GO" id="GO:0055085">
    <property type="term" value="P:transmembrane transport"/>
    <property type="evidence" value="ECO:0007669"/>
    <property type="project" value="InterPro"/>
</dbReference>
<feature type="transmembrane region" description="Helical" evidence="7">
    <location>
        <begin position="143"/>
        <end position="160"/>
    </location>
</feature>
<evidence type="ECO:0000256" key="3">
    <source>
        <dbReference type="ARBA" id="ARBA00022475"/>
    </source>
</evidence>
<feature type="transmembrane region" description="Helical" evidence="7">
    <location>
        <begin position="21"/>
        <end position="41"/>
    </location>
</feature>
<keyword evidence="3" id="KW-1003">Cell membrane</keyword>
<feature type="transmembrane region" description="Helical" evidence="7">
    <location>
        <begin position="82"/>
        <end position="110"/>
    </location>
</feature>
<organism evidence="9 10">
    <name type="scientific">Clostridium tepidiprofundi DSM 19306</name>
    <dbReference type="NCBI Taxonomy" id="1121338"/>
    <lineage>
        <taxon>Bacteria</taxon>
        <taxon>Bacillati</taxon>
        <taxon>Bacillota</taxon>
        <taxon>Clostridia</taxon>
        <taxon>Eubacteriales</taxon>
        <taxon>Clostridiaceae</taxon>
        <taxon>Clostridium</taxon>
    </lineage>
</organism>
<evidence type="ECO:0000313" key="10">
    <source>
        <dbReference type="Proteomes" id="UP000075531"/>
    </source>
</evidence>
<evidence type="ECO:0000259" key="8">
    <source>
        <dbReference type="PROSITE" id="PS50928"/>
    </source>
</evidence>
<dbReference type="AlphaFoldDB" id="A0A151B3J3"/>
<dbReference type="SUPFAM" id="SSF161098">
    <property type="entry name" value="MetI-like"/>
    <property type="match status" value="1"/>
</dbReference>
<dbReference type="OrthoDB" id="9783218at2"/>
<dbReference type="PANTHER" id="PTHR43386">
    <property type="entry name" value="OLIGOPEPTIDE TRANSPORT SYSTEM PERMEASE PROTEIN APPC"/>
    <property type="match status" value="1"/>
</dbReference>
<dbReference type="PROSITE" id="PS50928">
    <property type="entry name" value="ABC_TM1"/>
    <property type="match status" value="1"/>
</dbReference>